<feature type="region of interest" description="Disordered" evidence="2">
    <location>
        <begin position="287"/>
        <end position="307"/>
    </location>
</feature>
<dbReference type="Pfam" id="PF00169">
    <property type="entry name" value="PH"/>
    <property type="match status" value="1"/>
</dbReference>
<feature type="region of interest" description="Disordered" evidence="2">
    <location>
        <begin position="330"/>
        <end position="398"/>
    </location>
</feature>
<comment type="caution">
    <text evidence="5">The sequence shown here is derived from an EMBL/GenBank/DDBJ whole genome shotgun (WGS) entry which is preliminary data.</text>
</comment>
<organism evidence="5 6">
    <name type="scientific">Mesorhabditis spiculigera</name>
    <dbReference type="NCBI Taxonomy" id="96644"/>
    <lineage>
        <taxon>Eukaryota</taxon>
        <taxon>Metazoa</taxon>
        <taxon>Ecdysozoa</taxon>
        <taxon>Nematoda</taxon>
        <taxon>Chromadorea</taxon>
        <taxon>Rhabditida</taxon>
        <taxon>Rhabditina</taxon>
        <taxon>Rhabditomorpha</taxon>
        <taxon>Rhabditoidea</taxon>
        <taxon>Rhabditidae</taxon>
        <taxon>Mesorhabditinae</taxon>
        <taxon>Mesorhabditis</taxon>
    </lineage>
</organism>
<sequence length="1039" mass="114682">MAIVPLFRAMALRVIGSYIALNLDETSGEAHWVPASPMRRPRPKSYVLATSSSFPLADHDIENKGVSSFPSVESIERRPHPGAPHQPATERITRFIQRFSQNDPQKTSTTTKGHATLKRSRTAGPPAERNALLKPTPVQAASVQRQGLLQHQEHPIGVASRRVRPSQWEQRWAVLAGKSLYLCKQLSSYVCDVTRGQVYSVPADSVEIELSSAIIDIAYDALKREGQKHVVRVVTQQHREHLLQTQSEEDMLSWIAMLQKAATLCISASPDPASTTTVASDQTLASRSSSLEVESQGGHVASGTSGSLIDNSFATQQLIMQRYKAKTSQISSPLTKRVSDALEPSTAGPSFPVDGKAASHEVGTTPKNARKNWRGKTKPAKGQAAATGPNGLPEKGKPNSALGQKLIDCKTSGPEDAVPMLVRHCLRVVEENGMESVGIYRIPGNTAAVNALKDTLNQGDEAIDWSDPRWKDVNVVSSLLKMFLRKLPEPLLTDKLYPYFIDANRITNHTQRLHKIRNLLRKLHPVHYHTLKHLMAHLLLITTKSDINRMEARNLGLMFGPSIVRPSDDNMSTMVTHMGDQCQIIESFIIYYDWIFNDKGDSEDPVPAMIHTEPLVAPGTQGLELCPAGVSSSSFNDMHNMIRRVNEAEAADMMRESRTGKIINIINLRRNSQRKKDKAKSKPENTSSQASFTRSRKEEANSNSSKSGETSSGFQERNIDAAIESRQKMTPATSTVDHSPSLESSLGSLPDSSRTLPEGDFSDQDPEAERRNRKRVQEDMSSARRMFILGNVEPSEKLPDAALDALVSHTQHLHVAESPKLEVLSEATREKIRMFQSGNHIPASNKMTESILRFNKPRDGHHFIENQKQSPLREDALSFSSSLSTNSSIPYSMPMTVSIQPGAASSDYASISPISPYNKQEVSPQRPKDLLVNAESKCEQKIRMRNKGSKDPRRRHTLTDVDLVAHTGTIGRLARWFGFRKSSPDVRECPAAHRRMFPNSCVPPNGVTDEETGAAGPSLPSIVRTSPTELTPASGDEQL</sequence>
<dbReference type="PROSITE" id="PS50003">
    <property type="entry name" value="PH_DOMAIN"/>
    <property type="match status" value="1"/>
</dbReference>
<dbReference type="InterPro" id="IPR001849">
    <property type="entry name" value="PH_domain"/>
</dbReference>
<dbReference type="GO" id="GO:0005096">
    <property type="term" value="F:GTPase activator activity"/>
    <property type="evidence" value="ECO:0007669"/>
    <property type="project" value="UniProtKB-KW"/>
</dbReference>
<feature type="non-terminal residue" evidence="5">
    <location>
        <position position="1039"/>
    </location>
</feature>
<dbReference type="Pfam" id="PF00620">
    <property type="entry name" value="RhoGAP"/>
    <property type="match status" value="1"/>
</dbReference>
<dbReference type="InterPro" id="IPR000198">
    <property type="entry name" value="RhoGAP_dom"/>
</dbReference>
<dbReference type="SUPFAM" id="SSF50729">
    <property type="entry name" value="PH domain-like"/>
    <property type="match status" value="1"/>
</dbReference>
<feature type="compositionally biased region" description="Polar residues" evidence="2">
    <location>
        <begin position="101"/>
        <end position="113"/>
    </location>
</feature>
<feature type="region of interest" description="Disordered" evidence="2">
    <location>
        <begin position="727"/>
        <end position="779"/>
    </location>
</feature>
<evidence type="ECO:0000313" key="5">
    <source>
        <dbReference type="EMBL" id="CAJ0580603.1"/>
    </source>
</evidence>
<feature type="domain" description="Rho-GAP" evidence="4">
    <location>
        <begin position="400"/>
        <end position="596"/>
    </location>
</feature>
<feature type="region of interest" description="Disordered" evidence="2">
    <location>
        <begin position="664"/>
        <end position="715"/>
    </location>
</feature>
<name>A0AA36D3W6_9BILA</name>
<dbReference type="FunFam" id="1.10.555.10:FF:000058">
    <property type="entry name" value="GTPase-activating protein pac-1"/>
    <property type="match status" value="1"/>
</dbReference>
<dbReference type="PANTHER" id="PTHR23175">
    <property type="entry name" value="PDZ DOMAIN-CONTAINING PROTEIN"/>
    <property type="match status" value="1"/>
</dbReference>
<keyword evidence="6" id="KW-1185">Reference proteome</keyword>
<dbReference type="AlphaFoldDB" id="A0AA36D3W6"/>
<dbReference type="SMART" id="SM00324">
    <property type="entry name" value="RhoGAP"/>
    <property type="match status" value="1"/>
</dbReference>
<feature type="region of interest" description="Disordered" evidence="2">
    <location>
        <begin position="1002"/>
        <end position="1039"/>
    </location>
</feature>
<feature type="region of interest" description="Disordered" evidence="2">
    <location>
        <begin position="101"/>
        <end position="130"/>
    </location>
</feature>
<evidence type="ECO:0000259" key="4">
    <source>
        <dbReference type="PROSITE" id="PS50238"/>
    </source>
</evidence>
<dbReference type="SUPFAM" id="SSF48350">
    <property type="entry name" value="GTPase activation domain, GAP"/>
    <property type="match status" value="1"/>
</dbReference>
<dbReference type="SMART" id="SM00233">
    <property type="entry name" value="PH"/>
    <property type="match status" value="1"/>
</dbReference>
<feature type="domain" description="PH" evidence="3">
    <location>
        <begin position="142"/>
        <end position="263"/>
    </location>
</feature>
<dbReference type="PANTHER" id="PTHR23175:SF23">
    <property type="entry name" value="PDZ DOMAIN-CONTAINING PROTEIN"/>
    <property type="match status" value="1"/>
</dbReference>
<dbReference type="Proteomes" id="UP001177023">
    <property type="component" value="Unassembled WGS sequence"/>
</dbReference>
<feature type="compositionally biased region" description="Polar residues" evidence="2">
    <location>
        <begin position="728"/>
        <end position="738"/>
    </location>
</feature>
<dbReference type="Gene3D" id="1.10.555.10">
    <property type="entry name" value="Rho GTPase activation protein"/>
    <property type="match status" value="1"/>
</dbReference>
<feature type="compositionally biased region" description="Low complexity" evidence="2">
    <location>
        <begin position="739"/>
        <end position="753"/>
    </location>
</feature>
<evidence type="ECO:0000256" key="2">
    <source>
        <dbReference type="SAM" id="MobiDB-lite"/>
    </source>
</evidence>
<reference evidence="5" key="1">
    <citation type="submission" date="2023-06" db="EMBL/GenBank/DDBJ databases">
        <authorList>
            <person name="Delattre M."/>
        </authorList>
    </citation>
    <scope>NUCLEOTIDE SEQUENCE</scope>
    <source>
        <strain evidence="5">AF72</strain>
    </source>
</reference>
<keyword evidence="1" id="KW-0343">GTPase activation</keyword>
<feature type="compositionally biased region" description="Basic residues" evidence="2">
    <location>
        <begin position="368"/>
        <end position="379"/>
    </location>
</feature>
<gene>
    <name evidence="5" type="ORF">MSPICULIGERA_LOCUS18797</name>
</gene>
<dbReference type="InterPro" id="IPR011993">
    <property type="entry name" value="PH-like_dom_sf"/>
</dbReference>
<dbReference type="GO" id="GO:0007165">
    <property type="term" value="P:signal transduction"/>
    <property type="evidence" value="ECO:0007669"/>
    <property type="project" value="InterPro"/>
</dbReference>
<dbReference type="PROSITE" id="PS50238">
    <property type="entry name" value="RHOGAP"/>
    <property type="match status" value="1"/>
</dbReference>
<evidence type="ECO:0008006" key="7">
    <source>
        <dbReference type="Google" id="ProtNLM"/>
    </source>
</evidence>
<evidence type="ECO:0000313" key="6">
    <source>
        <dbReference type="Proteomes" id="UP001177023"/>
    </source>
</evidence>
<dbReference type="Gene3D" id="2.30.29.30">
    <property type="entry name" value="Pleckstrin-homology domain (PH domain)/Phosphotyrosine-binding domain (PTB)"/>
    <property type="match status" value="1"/>
</dbReference>
<evidence type="ECO:0000256" key="1">
    <source>
        <dbReference type="ARBA" id="ARBA00022468"/>
    </source>
</evidence>
<protein>
    <recommendedName>
        <fullName evidence="7">Rho GTPase-activating protein 23</fullName>
    </recommendedName>
</protein>
<accession>A0AA36D3W6</accession>
<dbReference type="InterPro" id="IPR008936">
    <property type="entry name" value="Rho_GTPase_activation_prot"/>
</dbReference>
<feature type="compositionally biased region" description="Polar residues" evidence="2">
    <location>
        <begin position="684"/>
        <end position="693"/>
    </location>
</feature>
<feature type="compositionally biased region" description="Basic and acidic residues" evidence="2">
    <location>
        <begin position="767"/>
        <end position="779"/>
    </location>
</feature>
<feature type="compositionally biased region" description="Low complexity" evidence="2">
    <location>
        <begin position="701"/>
        <end position="713"/>
    </location>
</feature>
<dbReference type="EMBL" id="CATQJA010002662">
    <property type="protein sequence ID" value="CAJ0580603.1"/>
    <property type="molecule type" value="Genomic_DNA"/>
</dbReference>
<evidence type="ECO:0000259" key="3">
    <source>
        <dbReference type="PROSITE" id="PS50003"/>
    </source>
</evidence>
<proteinExistence type="predicted"/>